<dbReference type="EMBL" id="CM040457">
    <property type="protein sequence ID" value="MCI4377079.1"/>
    <property type="molecule type" value="Genomic_DNA"/>
</dbReference>
<comment type="caution">
    <text evidence="1">The sequence shown here is derived from an EMBL/GenBank/DDBJ whole genome shotgun (WGS) entry which is preliminary data.</text>
</comment>
<proteinExistence type="predicted"/>
<sequence length="325" mass="37710">MMMTLFQRLLFTGIVPFVLSASRKYYLIQEMKTWHDAQAYCRAKHTDLAIIKSIHDMVHFQNEAQRQSFNTEAWIGLYNDINSWRWSFDSEPLRVQYWILGQPNNIDGHEECGATGLLGWFDASCDKLKSFLCFDARNLAPARYIYISELQMTWYDAQSYCRQHYTDLAIINDLTEGLNVRSMLPNDAWLGLFRDSWKWIDETNMSTLMWGPGQPDNMHKNENCGFVTNSQAADAPCSGTKPFFCYTEISERKQTVRLKIQFKQNVNDPAVKAAILEKIKPKLMEHGMAENTTVKWIEQPGGVVFHKEERDNNDAENKIKESCDL</sequence>
<reference evidence="1 2" key="1">
    <citation type="journal article" date="2022" name="bioRxiv">
        <title>An ancient truncated duplication of the anti-Mullerian hormone receptor type 2 gene is a potential conserved master sex determinant in the Pangasiidae catfish family.</title>
        <authorList>
            <person name="Wen M."/>
            <person name="Pan Q."/>
            <person name="Jouanno E."/>
            <person name="Montfort J."/>
            <person name="Zahm M."/>
            <person name="Cabau C."/>
            <person name="Klopp C."/>
            <person name="Iampietro C."/>
            <person name="Roques C."/>
            <person name="Bouchez O."/>
            <person name="Castinel A."/>
            <person name="Donnadieu C."/>
            <person name="Parrinello H."/>
            <person name="Poncet C."/>
            <person name="Belmonte E."/>
            <person name="Gautier V."/>
            <person name="Avarre J.-C."/>
            <person name="Dugue R."/>
            <person name="Gustiano R."/>
            <person name="Ha T.T.T."/>
            <person name="Campet M."/>
            <person name="Sriphairoj K."/>
            <person name="Ribolli J."/>
            <person name="de Almeida F.L."/>
            <person name="Desvignes T."/>
            <person name="Postlethwait J.H."/>
            <person name="Bucao C.F."/>
            <person name="Robinson-Rechavi M."/>
            <person name="Bobe J."/>
            <person name="Herpin A."/>
            <person name="Guiguen Y."/>
        </authorList>
    </citation>
    <scope>NUCLEOTIDE SEQUENCE [LARGE SCALE GENOMIC DNA]</scope>
    <source>
        <strain evidence="1">YG-Dec2019</strain>
    </source>
</reference>
<gene>
    <name evidence="1" type="ORF">PGIGA_G00199440</name>
</gene>
<keyword evidence="2" id="KW-1185">Reference proteome</keyword>
<evidence type="ECO:0000313" key="1">
    <source>
        <dbReference type="EMBL" id="MCI4377079.1"/>
    </source>
</evidence>
<dbReference type="Proteomes" id="UP000829447">
    <property type="component" value="Linkage Group LG4"/>
</dbReference>
<evidence type="ECO:0000313" key="2">
    <source>
        <dbReference type="Proteomes" id="UP000829447"/>
    </source>
</evidence>
<accession>A0ACC5WD99</accession>
<protein>
    <submittedName>
        <fullName evidence="1">Uncharacterized protein</fullName>
    </submittedName>
</protein>
<name>A0ACC5WD99_PANGG</name>
<organism evidence="1 2">
    <name type="scientific">Pangasianodon gigas</name>
    <name type="common">Mekong giant catfish</name>
    <name type="synonym">Pangasius gigas</name>
    <dbReference type="NCBI Taxonomy" id="30993"/>
    <lineage>
        <taxon>Eukaryota</taxon>
        <taxon>Metazoa</taxon>
        <taxon>Chordata</taxon>
        <taxon>Craniata</taxon>
        <taxon>Vertebrata</taxon>
        <taxon>Euteleostomi</taxon>
        <taxon>Actinopterygii</taxon>
        <taxon>Neopterygii</taxon>
        <taxon>Teleostei</taxon>
        <taxon>Ostariophysi</taxon>
        <taxon>Siluriformes</taxon>
        <taxon>Pangasiidae</taxon>
        <taxon>Pangasianodon</taxon>
    </lineage>
</organism>